<organism evidence="1 2">
    <name type="scientific">Colletotrichum tanaceti</name>
    <dbReference type="NCBI Taxonomy" id="1306861"/>
    <lineage>
        <taxon>Eukaryota</taxon>
        <taxon>Fungi</taxon>
        <taxon>Dikarya</taxon>
        <taxon>Ascomycota</taxon>
        <taxon>Pezizomycotina</taxon>
        <taxon>Sordariomycetes</taxon>
        <taxon>Hypocreomycetidae</taxon>
        <taxon>Glomerellales</taxon>
        <taxon>Glomerellaceae</taxon>
        <taxon>Colletotrichum</taxon>
        <taxon>Colletotrichum destructivum species complex</taxon>
    </lineage>
</organism>
<name>A0A4U6XN81_9PEZI</name>
<dbReference type="AlphaFoldDB" id="A0A4U6XN81"/>
<protein>
    <submittedName>
        <fullName evidence="1">Uncharacterized protein</fullName>
    </submittedName>
</protein>
<sequence>MYQIIRLFSDGARDLQKGPGARGALCLMTRELQLKVQILMIITPAVIGPAVDDSTRLIPRSSTPTLREDDRKA</sequence>
<keyword evidence="2" id="KW-1185">Reference proteome</keyword>
<comment type="caution">
    <text evidence="1">The sequence shown here is derived from an EMBL/GenBank/DDBJ whole genome shotgun (WGS) entry which is preliminary data.</text>
</comment>
<evidence type="ECO:0000313" key="1">
    <source>
        <dbReference type="EMBL" id="TKW57154.1"/>
    </source>
</evidence>
<gene>
    <name evidence="1" type="ORF">CTA1_9083</name>
</gene>
<dbReference type="EMBL" id="PJEX01000049">
    <property type="protein sequence ID" value="TKW57154.1"/>
    <property type="molecule type" value="Genomic_DNA"/>
</dbReference>
<dbReference type="Proteomes" id="UP000310108">
    <property type="component" value="Unassembled WGS sequence"/>
</dbReference>
<proteinExistence type="predicted"/>
<evidence type="ECO:0000313" key="2">
    <source>
        <dbReference type="Proteomes" id="UP000310108"/>
    </source>
</evidence>
<reference evidence="1 2" key="1">
    <citation type="journal article" date="2019" name="PLoS ONE">
        <title>Comparative genome analysis indicates high evolutionary potential of pathogenicity genes in Colletotrichum tanaceti.</title>
        <authorList>
            <person name="Lelwala R.V."/>
            <person name="Korhonen P.K."/>
            <person name="Young N.D."/>
            <person name="Scott J.B."/>
            <person name="Ades P.A."/>
            <person name="Gasser R.B."/>
            <person name="Taylor P.W.J."/>
        </authorList>
    </citation>
    <scope>NUCLEOTIDE SEQUENCE [LARGE SCALE GENOMIC DNA]</scope>
    <source>
        <strain evidence="1">BRIP57314</strain>
    </source>
</reference>
<accession>A0A4U6XN81</accession>